<gene>
    <name evidence="2" type="ORF">METZ01_LOCUS429214</name>
</gene>
<dbReference type="AlphaFoldDB" id="A0A382XZR1"/>
<accession>A0A382XZR1</accession>
<reference evidence="2" key="1">
    <citation type="submission" date="2018-05" db="EMBL/GenBank/DDBJ databases">
        <authorList>
            <person name="Lanie J.A."/>
            <person name="Ng W.-L."/>
            <person name="Kazmierczak K.M."/>
            <person name="Andrzejewski T.M."/>
            <person name="Davidsen T.M."/>
            <person name="Wayne K.J."/>
            <person name="Tettelin H."/>
            <person name="Glass J.I."/>
            <person name="Rusch D."/>
            <person name="Podicherti R."/>
            <person name="Tsui H.-C.T."/>
            <person name="Winkler M.E."/>
        </authorList>
    </citation>
    <scope>NUCLEOTIDE SEQUENCE</scope>
</reference>
<dbReference type="EMBL" id="UINC01171675">
    <property type="protein sequence ID" value="SVD76360.1"/>
    <property type="molecule type" value="Genomic_DNA"/>
</dbReference>
<protein>
    <submittedName>
        <fullName evidence="2">Uncharacterized protein</fullName>
    </submittedName>
</protein>
<feature type="coiled-coil region" evidence="1">
    <location>
        <begin position="34"/>
        <end position="61"/>
    </location>
</feature>
<sequence>MGYDEGNVVDILERLYALTVTSKEQGAPKIGLCAKDAAETIMLLQGEIAELEAEYEEKYELTTELVKAIKQYVVNAEGDPVLGPAIKQWIRVVRYESG</sequence>
<name>A0A382XZR1_9ZZZZ</name>
<proteinExistence type="predicted"/>
<evidence type="ECO:0000313" key="2">
    <source>
        <dbReference type="EMBL" id="SVD76360.1"/>
    </source>
</evidence>
<evidence type="ECO:0000256" key="1">
    <source>
        <dbReference type="SAM" id="Coils"/>
    </source>
</evidence>
<organism evidence="2">
    <name type="scientific">marine metagenome</name>
    <dbReference type="NCBI Taxonomy" id="408172"/>
    <lineage>
        <taxon>unclassified sequences</taxon>
        <taxon>metagenomes</taxon>
        <taxon>ecological metagenomes</taxon>
    </lineage>
</organism>
<keyword evidence="1" id="KW-0175">Coiled coil</keyword>